<evidence type="ECO:0000259" key="7">
    <source>
        <dbReference type="Pfam" id="PF00425"/>
    </source>
</evidence>
<evidence type="ECO:0000313" key="9">
    <source>
        <dbReference type="EMBL" id="QEU11323.1"/>
    </source>
</evidence>
<dbReference type="PROSITE" id="PS51273">
    <property type="entry name" value="GATASE_TYPE_1"/>
    <property type="match status" value="1"/>
</dbReference>
<dbReference type="InterPro" id="IPR015890">
    <property type="entry name" value="Chorismate_C"/>
</dbReference>
<dbReference type="SUPFAM" id="SSF52317">
    <property type="entry name" value="Class I glutamine amidotransferase-like"/>
    <property type="match status" value="1"/>
</dbReference>
<gene>
    <name evidence="9" type="primary">pabB</name>
    <name evidence="9" type="ORF">FOB48_02760</name>
</gene>
<evidence type="ECO:0000259" key="8">
    <source>
        <dbReference type="Pfam" id="PF04715"/>
    </source>
</evidence>
<dbReference type="PANTHER" id="PTHR11236">
    <property type="entry name" value="AMINOBENZOATE/ANTHRANILATE SYNTHASE"/>
    <property type="match status" value="1"/>
</dbReference>
<dbReference type="NCBIfam" id="TIGR00553">
    <property type="entry name" value="pabB"/>
    <property type="match status" value="1"/>
</dbReference>
<dbReference type="InterPro" id="IPR019999">
    <property type="entry name" value="Anth_synth_I-like"/>
</dbReference>
<proteinExistence type="inferred from homology"/>
<comment type="similarity">
    <text evidence="1">In the C-terminal section; belongs to the anthranilate synthase component I family.</text>
</comment>
<evidence type="ECO:0000256" key="1">
    <source>
        <dbReference type="ARBA" id="ARBA00005970"/>
    </source>
</evidence>
<dbReference type="InterPro" id="IPR029062">
    <property type="entry name" value="Class_I_gatase-like"/>
</dbReference>
<dbReference type="Pfam" id="PF04715">
    <property type="entry name" value="Anth_synt_I_N"/>
    <property type="match status" value="1"/>
</dbReference>
<reference evidence="9 10" key="1">
    <citation type="submission" date="2019-09" db="EMBL/GenBank/DDBJ databases">
        <title>FDA dAtabase for Regulatory Grade micrObial Sequences (FDA-ARGOS): Supporting development and validation of Infectious Disease Dx tests.</title>
        <authorList>
            <person name="Sciortino C."/>
            <person name="Tallon L."/>
            <person name="Sadzewicz L."/>
            <person name="Vavikolanu K."/>
            <person name="Mehta A."/>
            <person name="Aluvathingal J."/>
            <person name="Nadendla S."/>
            <person name="Nandy P."/>
            <person name="Geyer C."/>
            <person name="Yan Y."/>
            <person name="Sichtig H."/>
        </authorList>
    </citation>
    <scope>NUCLEOTIDE SEQUENCE [LARGE SCALE GENOMIC DNA]</scope>
    <source>
        <strain evidence="9 10">FDAARGOS_640</strain>
    </source>
</reference>
<dbReference type="InterPro" id="IPR005802">
    <property type="entry name" value="ADC_synth_comp_1"/>
</dbReference>
<dbReference type="GO" id="GO:0046820">
    <property type="term" value="F:4-amino-4-deoxychorismate synthase activity"/>
    <property type="evidence" value="ECO:0007669"/>
    <property type="project" value="UniProtKB-EC"/>
</dbReference>
<sequence length="780" mass="82852">MAPQFPARCARGKRRPHGPARPARGRHLRPTPRSLRSRRAGFPGGAVGACRASPGALCMSVLLLDNHDSFTFNIAHLAAEASGNLPNVVHASASRPSLDGVSHVIIGPGPGTPHNPGDLGCSLDVYREALERDIPVLGICLGLQLMAVAHGGRVGSAPTPMHGLEDALRFTGAAASDPVFARLPRELRIVRYHSLAIRECPPELDVLGTTPDGAIQAARLRGKNVWGVQFHPESIRTEGGLDLMRAFLNVRSGADDCPATVGPKESAVMTGQTPGPAASQPGSVPATQSGQAPATHTLLLGSEVTVKDVFTEAEALYRDLFAPLERAVWLDSASEDHRSRFSIMGACDGPGSHVFEYRVPKVERVEGVPAKGGFFDELRGKLRQVRLDECGQRAAQNLGGFALGYVGYLGYGLGAETLGLEREPRAGEESDAHLVFLTRALVIDHDRGTARTVALAELDAGAGHPGTVGEQQSWIGETTRNMVSVLSEAREAHGGSRGDEAEAGVGTAPAPTYRHAPAHYAALISRCQELIDAGESYELCLTNEAHVPGEFESLEVYSRLRRVARVPYGALLQCGKWSVASASPERFLEVSAEGVCESRPIKGTAPRSEDPEEDARLRAELASSRKDRAENLMIVDLVRHDLSRVCEAGSVKVPRIYQVESFPTVHQMISTITGRLATGRTALDAIEAAFPGGSMTGAPKLRTVKLLRDLEEGPRGIYSGAIGWISPNGAASLSIVIRTAVLDEAGARFGVGGAITRLSDAGAEIEETFTKARTVRASLG</sequence>
<feature type="region of interest" description="Disordered" evidence="5">
    <location>
        <begin position="1"/>
        <end position="40"/>
    </location>
</feature>
<dbReference type="InterPro" id="IPR006805">
    <property type="entry name" value="Anth_synth_I_N"/>
</dbReference>
<dbReference type="InterPro" id="IPR005801">
    <property type="entry name" value="ADC_synthase"/>
</dbReference>
<evidence type="ECO:0000256" key="2">
    <source>
        <dbReference type="ARBA" id="ARBA00013139"/>
    </source>
</evidence>
<dbReference type="Gene3D" id="3.60.120.10">
    <property type="entry name" value="Anthranilate synthase"/>
    <property type="match status" value="1"/>
</dbReference>
<feature type="domain" description="Anthranilate synthase component I N-terminal" evidence="8">
    <location>
        <begin position="325"/>
        <end position="447"/>
    </location>
</feature>
<dbReference type="Pfam" id="PF00117">
    <property type="entry name" value="GATase"/>
    <property type="match status" value="1"/>
</dbReference>
<dbReference type="EMBL" id="CP044108">
    <property type="protein sequence ID" value="QEU11323.1"/>
    <property type="molecule type" value="Genomic_DNA"/>
</dbReference>
<feature type="domain" description="Glutamine amidotransferase" evidence="6">
    <location>
        <begin position="62"/>
        <end position="248"/>
    </location>
</feature>
<dbReference type="InterPro" id="IPR006221">
    <property type="entry name" value="TrpG/PapA_dom"/>
</dbReference>
<dbReference type="PRINTS" id="PR00096">
    <property type="entry name" value="GATASE"/>
</dbReference>
<dbReference type="InterPro" id="IPR017926">
    <property type="entry name" value="GATASE"/>
</dbReference>
<keyword evidence="3 9" id="KW-0808">Transferase</keyword>
<dbReference type="PRINTS" id="PR00097">
    <property type="entry name" value="ANTSNTHASEII"/>
</dbReference>
<dbReference type="EC" id="2.6.1.85" evidence="2"/>
<evidence type="ECO:0000256" key="5">
    <source>
        <dbReference type="SAM" id="MobiDB-lite"/>
    </source>
</evidence>
<dbReference type="PANTHER" id="PTHR11236:SF18">
    <property type="entry name" value="AMINODEOXYCHORISMATE SYNTHASE"/>
    <property type="match status" value="1"/>
</dbReference>
<name>A0ABX6A2C1_9MICO</name>
<dbReference type="Proteomes" id="UP000323865">
    <property type="component" value="Chromosome"/>
</dbReference>
<evidence type="ECO:0000256" key="3">
    <source>
        <dbReference type="ARBA" id="ARBA00022679"/>
    </source>
</evidence>
<evidence type="ECO:0000313" key="10">
    <source>
        <dbReference type="Proteomes" id="UP000323865"/>
    </source>
</evidence>
<dbReference type="SUPFAM" id="SSF56322">
    <property type="entry name" value="ADC synthase"/>
    <property type="match status" value="1"/>
</dbReference>
<keyword evidence="9" id="KW-0032">Aminotransferase</keyword>
<dbReference type="Gene3D" id="3.40.50.880">
    <property type="match status" value="1"/>
</dbReference>
<feature type="compositionally biased region" description="Polar residues" evidence="5">
    <location>
        <begin position="280"/>
        <end position="292"/>
    </location>
</feature>
<feature type="compositionally biased region" description="Basic residues" evidence="5">
    <location>
        <begin position="10"/>
        <end position="39"/>
    </location>
</feature>
<keyword evidence="4" id="KW-0315">Glutamine amidotransferase</keyword>
<organism evidence="9 10">
    <name type="scientific">Dermabacter vaginalis</name>
    <dbReference type="NCBI Taxonomy" id="1630135"/>
    <lineage>
        <taxon>Bacteria</taxon>
        <taxon>Bacillati</taxon>
        <taxon>Actinomycetota</taxon>
        <taxon>Actinomycetes</taxon>
        <taxon>Micrococcales</taxon>
        <taxon>Dermabacteraceae</taxon>
        <taxon>Dermabacter</taxon>
    </lineage>
</organism>
<protein>
    <recommendedName>
        <fullName evidence="2">aminodeoxychorismate synthase</fullName>
        <ecNumber evidence="2">2.6.1.85</ecNumber>
    </recommendedName>
</protein>
<dbReference type="CDD" id="cd01743">
    <property type="entry name" value="GATase1_Anthranilate_Synthase"/>
    <property type="match status" value="1"/>
</dbReference>
<dbReference type="Pfam" id="PF00425">
    <property type="entry name" value="Chorismate_bind"/>
    <property type="match status" value="1"/>
</dbReference>
<evidence type="ECO:0000256" key="4">
    <source>
        <dbReference type="ARBA" id="ARBA00022962"/>
    </source>
</evidence>
<evidence type="ECO:0000259" key="6">
    <source>
        <dbReference type="Pfam" id="PF00117"/>
    </source>
</evidence>
<keyword evidence="10" id="KW-1185">Reference proteome</keyword>
<accession>A0ABX6A2C1</accession>
<feature type="region of interest" description="Disordered" evidence="5">
    <location>
        <begin position="258"/>
        <end position="292"/>
    </location>
</feature>
<feature type="domain" description="Chorismate-utilising enzyme C-terminal" evidence="7">
    <location>
        <begin position="518"/>
        <end position="771"/>
    </location>
</feature>